<evidence type="ECO:0000256" key="8">
    <source>
        <dbReference type="ARBA" id="ARBA00022816"/>
    </source>
</evidence>
<dbReference type="InterPro" id="IPR033744">
    <property type="entry name" value="RRM_RBM8"/>
</dbReference>
<reference evidence="18" key="2">
    <citation type="submission" date="2025-08" db="UniProtKB">
        <authorList>
            <consortium name="Ensembl"/>
        </authorList>
    </citation>
    <scope>IDENTIFICATION</scope>
</reference>
<keyword evidence="4 15" id="KW-0813">Transport</keyword>
<keyword evidence="9 14" id="KW-0694">RNA-binding</keyword>
<comment type="subunit">
    <text evidence="15">Heterodimer with MAGOH. Part of the mRNA splicing-dependent exon junction complex (EJC) complex; the core complex contains CASC3, EIF4A3, MAGOH and RBM8A.</text>
</comment>
<feature type="region of interest" description="Disordered" evidence="16">
    <location>
        <begin position="478"/>
        <end position="501"/>
    </location>
</feature>
<reference evidence="18" key="3">
    <citation type="submission" date="2025-09" db="UniProtKB">
        <authorList>
            <consortium name="Ensembl"/>
        </authorList>
    </citation>
    <scope>IDENTIFICATION</scope>
</reference>
<dbReference type="GO" id="GO:0006397">
    <property type="term" value="P:mRNA processing"/>
    <property type="evidence" value="ECO:0007669"/>
    <property type="project" value="UniProtKB-KW"/>
</dbReference>
<evidence type="ECO:0000256" key="15">
    <source>
        <dbReference type="RuleBase" id="RU361239"/>
    </source>
</evidence>
<dbReference type="Gene3D" id="3.30.70.330">
    <property type="match status" value="1"/>
</dbReference>
<dbReference type="GO" id="GO:0005681">
    <property type="term" value="C:spliceosomal complex"/>
    <property type="evidence" value="ECO:0007669"/>
    <property type="project" value="UniProtKB-KW"/>
</dbReference>
<dbReference type="FunFam" id="3.30.70.330:FF:000157">
    <property type="entry name" value="RNA-binding protein 8A"/>
    <property type="match status" value="1"/>
</dbReference>
<dbReference type="PANTHER" id="PTHR31139">
    <property type="entry name" value="ECTOPIC P GRANULES PROTEIN 5 HOMOLOG"/>
    <property type="match status" value="1"/>
</dbReference>
<dbReference type="GO" id="GO:0051028">
    <property type="term" value="P:mRNA transport"/>
    <property type="evidence" value="ECO:0007669"/>
    <property type="project" value="UniProtKB-KW"/>
</dbReference>
<dbReference type="AlphaFoldDB" id="A0A4W2EU58"/>
<dbReference type="InterPro" id="IPR012677">
    <property type="entry name" value="Nucleotide-bd_a/b_plait_sf"/>
</dbReference>
<accession>A0A4W2EU58</accession>
<evidence type="ECO:0000256" key="16">
    <source>
        <dbReference type="SAM" id="MobiDB-lite"/>
    </source>
</evidence>
<feature type="compositionally biased region" description="Basic and acidic residues" evidence="16">
    <location>
        <begin position="371"/>
        <end position="381"/>
    </location>
</feature>
<evidence type="ECO:0000259" key="17">
    <source>
        <dbReference type="PROSITE" id="PS50102"/>
    </source>
</evidence>
<proteinExistence type="inferred from homology"/>
<feature type="compositionally biased region" description="Basic residues" evidence="16">
    <location>
        <begin position="356"/>
        <end position="365"/>
    </location>
</feature>
<dbReference type="GO" id="GO:0097352">
    <property type="term" value="P:autophagosome maturation"/>
    <property type="evidence" value="ECO:0007669"/>
    <property type="project" value="TreeGrafter"/>
</dbReference>
<evidence type="ECO:0000256" key="13">
    <source>
        <dbReference type="ARBA" id="ARBA00067926"/>
    </source>
</evidence>
<sequence>METLRAQRLQPGVGTSGRGTLRALRPGVTGAAAATATPPAGPPPAPPPPAPPPPPLLLSGAAGLPLPPGAAGSPVVLREAVEAVVRSFAKHTQGYGRVNVVEALQEFWQMKQSRGADLKNGALVVYEMVPANSPPYVCYVTLPGGSCFGSFQFCPTKAEARRSAAKIALMNSVFNEHPSRRITDEFIEKSVSEALASFNGNREEADNPNTGIGAFRFMLESNKGKSMLEFQELMTVFQLLHWNGSLKAMRERQCSRQEVLAHYSHRALDDDIRHQMALDWVSREQSVPGALSRELASTERELDEARLAVSRGAKCLRGTDESWREGKMADVLDLHEAGGEDFAMDEDGDESIHKLKEKAKKRKGRGFGSEEGSRARMREDYDSVEQDGDEPGPQRSVEGWILFVTGVHEEATEEDIHDKFAEYGEIKNIHLNLDRRTGYLKGYTLVEYETYKEAQAAMEGLNGQDLMGQPISVDWCFVRGPPKGKRRGGRRRSRSPDRRRR</sequence>
<evidence type="ECO:0000313" key="18">
    <source>
        <dbReference type="Ensembl" id="ENSBIXP00000040539.1"/>
    </source>
</evidence>
<dbReference type="InterPro" id="IPR051436">
    <property type="entry name" value="Autophagy-related_EPG5"/>
</dbReference>
<reference evidence="18 19" key="1">
    <citation type="submission" date="2018-11" db="EMBL/GenBank/DDBJ databases">
        <title>Haplotype-resolved cattle genomes.</title>
        <authorList>
            <person name="Low W.Y."/>
            <person name="Tearle R."/>
            <person name="Bickhart D.M."/>
            <person name="Rosen B.D."/>
            <person name="Koren S."/>
            <person name="Rhie A."/>
            <person name="Hiendleder S."/>
            <person name="Phillippy A.M."/>
            <person name="Smith T.P.L."/>
            <person name="Williams J.L."/>
        </authorList>
    </citation>
    <scope>NUCLEOTIDE SEQUENCE [LARGE SCALE GENOMIC DNA]</scope>
</reference>
<feature type="region of interest" description="Disordered" evidence="16">
    <location>
        <begin position="1"/>
        <end position="63"/>
    </location>
</feature>
<evidence type="ECO:0000256" key="9">
    <source>
        <dbReference type="ARBA" id="ARBA00022884"/>
    </source>
</evidence>
<keyword evidence="12 15" id="KW-0539">Nucleus</keyword>
<comment type="similarity">
    <text evidence="3 15">Belongs to the RBM8A family.</text>
</comment>
<keyword evidence="10" id="KW-0866">Nonsense-mediated mRNA decay</keyword>
<dbReference type="Ensembl" id="ENSBIXT00000050027.1">
    <property type="protein sequence ID" value="ENSBIXP00000040539.1"/>
    <property type="gene ID" value="ENSBIXG00000004979.1"/>
</dbReference>
<keyword evidence="7" id="KW-0747">Spliceosome</keyword>
<comment type="function">
    <text evidence="15">Core component of the splicing-dependent multiprotein exon junction complex (EJC) deposited at splice junctions on mRNAs.</text>
</comment>
<dbReference type="GO" id="GO:0003729">
    <property type="term" value="F:mRNA binding"/>
    <property type="evidence" value="ECO:0007669"/>
    <property type="project" value="InterPro"/>
</dbReference>
<name>A0A4W2EU58_BOBOX</name>
<evidence type="ECO:0000256" key="1">
    <source>
        <dbReference type="ARBA" id="ARBA00004324"/>
    </source>
</evidence>
<evidence type="ECO:0000256" key="14">
    <source>
        <dbReference type="PROSITE-ProRule" id="PRU00176"/>
    </source>
</evidence>
<keyword evidence="8 15" id="KW-0509">mRNA transport</keyword>
<dbReference type="GO" id="GO:0005737">
    <property type="term" value="C:cytoplasm"/>
    <property type="evidence" value="ECO:0007669"/>
    <property type="project" value="UniProtKB-SubCell"/>
</dbReference>
<protein>
    <recommendedName>
        <fullName evidence="13 15">RNA-binding protein 8A</fullName>
    </recommendedName>
</protein>
<gene>
    <name evidence="18" type="primary">LIX1L</name>
</gene>
<evidence type="ECO:0000256" key="6">
    <source>
        <dbReference type="ARBA" id="ARBA00022664"/>
    </source>
</evidence>
<evidence type="ECO:0000256" key="11">
    <source>
        <dbReference type="ARBA" id="ARBA00023187"/>
    </source>
</evidence>
<feature type="compositionally biased region" description="Basic residues" evidence="16">
    <location>
        <begin position="482"/>
        <end position="501"/>
    </location>
</feature>
<comment type="similarity">
    <text evidence="2">Belongs to the LIX1 family.</text>
</comment>
<dbReference type="CDD" id="cd12324">
    <property type="entry name" value="RRM_RBM8"/>
    <property type="match status" value="1"/>
</dbReference>
<dbReference type="CDD" id="cd00048">
    <property type="entry name" value="DSRM_SF"/>
    <property type="match status" value="1"/>
</dbReference>
<dbReference type="PROSITE" id="PS50102">
    <property type="entry name" value="RRM"/>
    <property type="match status" value="1"/>
</dbReference>
<dbReference type="InterPro" id="IPR008111">
    <property type="entry name" value="RNA-bd_8"/>
</dbReference>
<evidence type="ECO:0000256" key="10">
    <source>
        <dbReference type="ARBA" id="ARBA00023161"/>
    </source>
</evidence>
<evidence type="ECO:0000256" key="4">
    <source>
        <dbReference type="ARBA" id="ARBA00022448"/>
    </source>
</evidence>
<dbReference type="GO" id="GO:0008380">
    <property type="term" value="P:RNA splicing"/>
    <property type="evidence" value="ECO:0007669"/>
    <property type="project" value="UniProtKB-KW"/>
</dbReference>
<dbReference type="SUPFAM" id="SSF54768">
    <property type="entry name" value="dsRNA-binding domain-like"/>
    <property type="match status" value="1"/>
</dbReference>
<dbReference type="GO" id="GO:0016607">
    <property type="term" value="C:nuclear speck"/>
    <property type="evidence" value="ECO:0007669"/>
    <property type="project" value="UniProtKB-SubCell"/>
</dbReference>
<dbReference type="SMR" id="A0A4W2EU58"/>
<organism evidence="18 19">
    <name type="scientific">Bos indicus x Bos taurus</name>
    <name type="common">Hybrid cattle</name>
    <dbReference type="NCBI Taxonomy" id="30522"/>
    <lineage>
        <taxon>Eukaryota</taxon>
        <taxon>Metazoa</taxon>
        <taxon>Chordata</taxon>
        <taxon>Craniata</taxon>
        <taxon>Vertebrata</taxon>
        <taxon>Euteleostomi</taxon>
        <taxon>Mammalia</taxon>
        <taxon>Eutheria</taxon>
        <taxon>Laurasiatheria</taxon>
        <taxon>Artiodactyla</taxon>
        <taxon>Ruminantia</taxon>
        <taxon>Pecora</taxon>
        <taxon>Bovidae</taxon>
        <taxon>Bovinae</taxon>
        <taxon>Bos</taxon>
    </lineage>
</organism>
<dbReference type="STRING" id="30522.A0A4W2EU58"/>
<comment type="subcellular location">
    <subcellularLocation>
        <location evidence="1 15">Nucleus speckle</location>
    </subcellularLocation>
    <subcellularLocation>
        <location evidence="15">Nucleus</location>
    </subcellularLocation>
    <subcellularLocation>
        <location evidence="15">Cytoplasm</location>
    </subcellularLocation>
</comment>
<dbReference type="PANTHER" id="PTHR31139:SF3">
    <property type="entry name" value="LIX1-LIKE PROTEIN"/>
    <property type="match status" value="1"/>
</dbReference>
<dbReference type="Proteomes" id="UP000314981">
    <property type="component" value="Chromosome 3"/>
</dbReference>
<keyword evidence="5 15" id="KW-0963">Cytoplasm</keyword>
<evidence type="ECO:0000256" key="2">
    <source>
        <dbReference type="ARBA" id="ARBA00007468"/>
    </source>
</evidence>
<dbReference type="InterPro" id="IPR000504">
    <property type="entry name" value="RRM_dom"/>
</dbReference>
<keyword evidence="11 15" id="KW-0508">mRNA splicing</keyword>
<dbReference type="OMA" id="MDWVSRE"/>
<feature type="domain" description="RRM" evidence="17">
    <location>
        <begin position="400"/>
        <end position="478"/>
    </location>
</feature>
<dbReference type="InterPro" id="IPR029270">
    <property type="entry name" value="LIX1"/>
</dbReference>
<dbReference type="InterPro" id="IPR035979">
    <property type="entry name" value="RBD_domain_sf"/>
</dbReference>
<keyword evidence="6 15" id="KW-0507">mRNA processing</keyword>
<dbReference type="SUPFAM" id="SSF54928">
    <property type="entry name" value="RNA-binding domain, RBD"/>
    <property type="match status" value="1"/>
</dbReference>
<evidence type="ECO:0000256" key="12">
    <source>
        <dbReference type="ARBA" id="ARBA00023242"/>
    </source>
</evidence>
<dbReference type="GO" id="GO:0000184">
    <property type="term" value="P:nuclear-transcribed mRNA catabolic process, nonsense-mediated decay"/>
    <property type="evidence" value="ECO:0007669"/>
    <property type="project" value="UniProtKB-KW"/>
</dbReference>
<evidence type="ECO:0000256" key="7">
    <source>
        <dbReference type="ARBA" id="ARBA00022728"/>
    </source>
</evidence>
<dbReference type="Pfam" id="PF00076">
    <property type="entry name" value="RRM_1"/>
    <property type="match status" value="1"/>
</dbReference>
<evidence type="ECO:0000256" key="5">
    <source>
        <dbReference type="ARBA" id="ARBA00022490"/>
    </source>
</evidence>
<dbReference type="SMART" id="SM00360">
    <property type="entry name" value="RRM"/>
    <property type="match status" value="1"/>
</dbReference>
<evidence type="ECO:0000313" key="19">
    <source>
        <dbReference type="Proteomes" id="UP000314981"/>
    </source>
</evidence>
<evidence type="ECO:0000256" key="3">
    <source>
        <dbReference type="ARBA" id="ARBA00007987"/>
    </source>
</evidence>
<feature type="region of interest" description="Disordered" evidence="16">
    <location>
        <begin position="356"/>
        <end position="395"/>
    </location>
</feature>
<keyword evidence="19" id="KW-1185">Reference proteome</keyword>
<dbReference type="PRINTS" id="PR01738">
    <property type="entry name" value="RNABINDINGM8"/>
</dbReference>
<feature type="compositionally biased region" description="Pro residues" evidence="16">
    <location>
        <begin position="39"/>
        <end position="56"/>
    </location>
</feature>
<dbReference type="Pfam" id="PF14954">
    <property type="entry name" value="LIX1"/>
    <property type="match status" value="1"/>
</dbReference>